<dbReference type="OrthoDB" id="8897581at2"/>
<accession>A0A4R3I865</accession>
<dbReference type="Proteomes" id="UP000295793">
    <property type="component" value="Unassembled WGS sequence"/>
</dbReference>
<comment type="caution">
    <text evidence="2">The sequence shown here is derived from an EMBL/GenBank/DDBJ whole genome shotgun (WGS) entry which is preliminary data.</text>
</comment>
<reference evidence="2 3" key="1">
    <citation type="submission" date="2019-03" db="EMBL/GenBank/DDBJ databases">
        <title>Genomic Encyclopedia of Archaeal and Bacterial Type Strains, Phase II (KMG-II): from individual species to whole genera.</title>
        <authorList>
            <person name="Goeker M."/>
        </authorList>
    </citation>
    <scope>NUCLEOTIDE SEQUENCE [LARGE SCALE GENOMIC DNA]</scope>
    <source>
        <strain evidence="2 3">DSM 15388</strain>
    </source>
</reference>
<evidence type="ECO:0000313" key="2">
    <source>
        <dbReference type="EMBL" id="TCS42442.1"/>
    </source>
</evidence>
<keyword evidence="3" id="KW-1185">Reference proteome</keyword>
<dbReference type="InterPro" id="IPR045494">
    <property type="entry name" value="DUF6436"/>
</dbReference>
<protein>
    <recommendedName>
        <fullName evidence="1">DUF6436 domain-containing protein</fullName>
    </recommendedName>
</protein>
<name>A0A4R3I865_9GAMM</name>
<evidence type="ECO:0000259" key="1">
    <source>
        <dbReference type="Pfam" id="PF20029"/>
    </source>
</evidence>
<dbReference type="Pfam" id="PF20029">
    <property type="entry name" value="DUF6436"/>
    <property type="match status" value="1"/>
</dbReference>
<proteinExistence type="predicted"/>
<gene>
    <name evidence="2" type="ORF">BCF53_103103</name>
</gene>
<dbReference type="RefSeq" id="WP_132700362.1">
    <property type="nucleotide sequence ID" value="NZ_SLZR01000003.1"/>
</dbReference>
<feature type="domain" description="DUF6436" evidence="1">
    <location>
        <begin position="49"/>
        <end position="174"/>
    </location>
</feature>
<organism evidence="2 3">
    <name type="scientific">Reinekea marinisedimentorum</name>
    <dbReference type="NCBI Taxonomy" id="230495"/>
    <lineage>
        <taxon>Bacteria</taxon>
        <taxon>Pseudomonadati</taxon>
        <taxon>Pseudomonadota</taxon>
        <taxon>Gammaproteobacteria</taxon>
        <taxon>Oceanospirillales</taxon>
        <taxon>Saccharospirillaceae</taxon>
        <taxon>Reinekea</taxon>
    </lineage>
</organism>
<dbReference type="EMBL" id="SLZR01000003">
    <property type="protein sequence ID" value="TCS42442.1"/>
    <property type="molecule type" value="Genomic_DNA"/>
</dbReference>
<evidence type="ECO:0000313" key="3">
    <source>
        <dbReference type="Proteomes" id="UP000295793"/>
    </source>
</evidence>
<dbReference type="AlphaFoldDB" id="A0A4R3I865"/>
<sequence length="180" mass="19426">MRLKIWSAVVFLLISLPLAGSYLFNKTHVGWLIESVPDSIAYKDNWQTIINNLTEVEHPAVIHLLPENCLCRVLSAKHAGQITVQAQSAGFNVFQLNSGDSSLGQRVSAPDINTPFSPAIAITRDDGTLAYVGAYSDGIRCNTGTSMVDQFLESPASLPARTVVGLDVQTCRCLNSAGHL</sequence>